<dbReference type="RefSeq" id="WP_117455920.1">
    <property type="nucleotide sequence ID" value="NZ_CP060636.1"/>
</dbReference>
<dbReference type="PANTHER" id="PTHR12935:SF0">
    <property type="entry name" value="GAMMA-GLUTAMYLCYCLOTRANSFERASE"/>
    <property type="match status" value="1"/>
</dbReference>
<feature type="binding site" evidence="3">
    <location>
        <begin position="5"/>
        <end position="10"/>
    </location>
    <ligand>
        <name>substrate</name>
    </ligand>
</feature>
<evidence type="ECO:0000259" key="4">
    <source>
        <dbReference type="Pfam" id="PF06094"/>
    </source>
</evidence>
<dbReference type="InterPro" id="IPR036568">
    <property type="entry name" value="GGCT-like_sf"/>
</dbReference>
<dbReference type="InterPro" id="IPR009288">
    <property type="entry name" value="AIG2-like_dom"/>
</dbReference>
<dbReference type="SUPFAM" id="SSF110857">
    <property type="entry name" value="Gamma-glutamyl cyclotransferase-like"/>
    <property type="match status" value="1"/>
</dbReference>
<protein>
    <submittedName>
        <fullName evidence="5">Gamma-glutamylcyclotransferase</fullName>
    </submittedName>
</protein>
<organism evidence="5 6">
    <name type="scientific">[Eubacterium] hominis</name>
    <dbReference type="NCBI Taxonomy" id="2764325"/>
    <lineage>
        <taxon>Bacteria</taxon>
        <taxon>Bacillati</taxon>
        <taxon>Bacillota</taxon>
        <taxon>Erysipelotrichia</taxon>
        <taxon>Erysipelotrichales</taxon>
        <taxon>Erysipelotrichaceae</taxon>
        <taxon>Amedibacillus</taxon>
    </lineage>
</organism>
<dbReference type="CDD" id="cd06661">
    <property type="entry name" value="GGCT_like"/>
    <property type="match status" value="1"/>
</dbReference>
<feature type="active site" description="Proton acceptor" evidence="2">
    <location>
        <position position="76"/>
    </location>
</feature>
<evidence type="ECO:0000256" key="3">
    <source>
        <dbReference type="PIRSR" id="PIRSR617939-2"/>
    </source>
</evidence>
<dbReference type="GO" id="GO:0016740">
    <property type="term" value="F:transferase activity"/>
    <property type="evidence" value="ECO:0007669"/>
    <property type="project" value="UniProtKB-KW"/>
</dbReference>
<dbReference type="PANTHER" id="PTHR12935">
    <property type="entry name" value="GAMMA-GLUTAMYLCYCLOTRANSFERASE"/>
    <property type="match status" value="1"/>
</dbReference>
<feature type="domain" description="Gamma-glutamylcyclotransferase AIG2-like" evidence="4">
    <location>
        <begin position="6"/>
        <end position="105"/>
    </location>
</feature>
<name>A0A7G9GND4_9FIRM</name>
<keyword evidence="1" id="KW-0456">Lyase</keyword>
<evidence type="ECO:0000256" key="2">
    <source>
        <dbReference type="PIRSR" id="PIRSR617939-1"/>
    </source>
</evidence>
<proteinExistence type="predicted"/>
<reference evidence="5 6" key="1">
    <citation type="submission" date="2020-08" db="EMBL/GenBank/DDBJ databases">
        <authorList>
            <person name="Liu C."/>
            <person name="Sun Q."/>
        </authorList>
    </citation>
    <scope>NUCLEOTIDE SEQUENCE [LARGE SCALE GENOMIC DNA]</scope>
    <source>
        <strain evidence="5 6">NSJ-61</strain>
    </source>
</reference>
<dbReference type="AlphaFoldDB" id="A0A7G9GND4"/>
<keyword evidence="6" id="KW-1185">Reference proteome</keyword>
<accession>A0A7G9GND4</accession>
<evidence type="ECO:0000256" key="1">
    <source>
        <dbReference type="ARBA" id="ARBA00023239"/>
    </source>
</evidence>
<dbReference type="InterPro" id="IPR013024">
    <property type="entry name" value="GGCT-like"/>
</dbReference>
<gene>
    <name evidence="5" type="ORF">H9Q80_19100</name>
</gene>
<dbReference type="Pfam" id="PF06094">
    <property type="entry name" value="GGACT"/>
    <property type="match status" value="1"/>
</dbReference>
<dbReference type="GO" id="GO:0003839">
    <property type="term" value="F:gamma-glutamylcyclotransferase activity"/>
    <property type="evidence" value="ECO:0007669"/>
    <property type="project" value="InterPro"/>
</dbReference>
<keyword evidence="5" id="KW-0808">Transferase</keyword>
<dbReference type="EMBL" id="CP060636">
    <property type="protein sequence ID" value="QNM12316.1"/>
    <property type="molecule type" value="Genomic_DNA"/>
</dbReference>
<dbReference type="KEGG" id="ehn:H9Q80_19100"/>
<dbReference type="Proteomes" id="UP000515856">
    <property type="component" value="Chromosome"/>
</dbReference>
<evidence type="ECO:0000313" key="5">
    <source>
        <dbReference type="EMBL" id="QNM12316.1"/>
    </source>
</evidence>
<dbReference type="Gene3D" id="3.10.490.10">
    <property type="entry name" value="Gamma-glutamyl cyclotransferase-like"/>
    <property type="match status" value="1"/>
</dbReference>
<evidence type="ECO:0000313" key="6">
    <source>
        <dbReference type="Proteomes" id="UP000515856"/>
    </source>
</evidence>
<sequence length="159" mass="18270">MSKLYIAYGSNLNKEQMKFRCPDAQLVGVGEIPNYQLLFRGGRNAVATIEPQEGKCVPFGLWKISDRDELALDRYEGYPNLYYKKSFAMQIQGQSAEAMAYIMDPKYEIGVPSQTYYQTIQQGYRDCGLDCDVLDDAVQRSRDIYHKQLDMEAMQMGMK</sequence>
<dbReference type="InterPro" id="IPR017939">
    <property type="entry name" value="G-Glutamylcylcotransferase"/>
</dbReference>